<dbReference type="RefSeq" id="WP_109058028.1">
    <property type="nucleotide sequence ID" value="NZ_QFFM01000033.1"/>
</dbReference>
<evidence type="ECO:0000313" key="2">
    <source>
        <dbReference type="Proteomes" id="UP000245876"/>
    </source>
</evidence>
<evidence type="ECO:0000313" key="1">
    <source>
        <dbReference type="EMBL" id="PWG62662.1"/>
    </source>
</evidence>
<reference evidence="1 2" key="1">
    <citation type="journal article" date="2018" name="Int. J. Syst. Evol. Microbiol.">
        <title>Bifidobacterium callitrichidarum sp. nov. from the faeces of the emperor tamarin (Saguinus imperator).</title>
        <authorList>
            <person name="Modesto M."/>
            <person name="Michelini S."/>
            <person name="Sansosti M.C."/>
            <person name="De Filippo C."/>
            <person name="Cavalieri D."/>
            <person name="Qvirist L."/>
            <person name="Andlid T."/>
            <person name="Spiezio C."/>
            <person name="Sandri C."/>
            <person name="Pascarelli S."/>
            <person name="Sgorbati B."/>
            <person name="Mattarelli P."/>
        </authorList>
    </citation>
    <scope>NUCLEOTIDE SEQUENCE [LARGE SCALE GENOMIC DNA]</scope>
    <source>
        <strain evidence="1 2">TRI 5</strain>
    </source>
</reference>
<dbReference type="AlphaFoldDB" id="A0A2U2N0R9"/>
<keyword evidence="2" id="KW-1185">Reference proteome</keyword>
<dbReference type="EMBL" id="QFFM01000033">
    <property type="protein sequence ID" value="PWG62662.1"/>
    <property type="molecule type" value="Genomic_DNA"/>
</dbReference>
<comment type="caution">
    <text evidence="1">The sequence shown here is derived from an EMBL/GenBank/DDBJ whole genome shotgun (WGS) entry which is preliminary data.</text>
</comment>
<organism evidence="1 2">
    <name type="scientific">Bifidobacterium callitrichidarum</name>
    <dbReference type="NCBI Taxonomy" id="2052941"/>
    <lineage>
        <taxon>Bacteria</taxon>
        <taxon>Bacillati</taxon>
        <taxon>Actinomycetota</taxon>
        <taxon>Actinomycetes</taxon>
        <taxon>Bifidobacteriales</taxon>
        <taxon>Bifidobacteriaceae</taxon>
        <taxon>Bifidobacterium</taxon>
    </lineage>
</organism>
<dbReference type="Proteomes" id="UP000245876">
    <property type="component" value="Unassembled WGS sequence"/>
</dbReference>
<proteinExistence type="predicted"/>
<name>A0A2U2N0R9_9BIFI</name>
<sequence>MVNYANDNHPATKDQINLILRLARCDSLDQIENIPNCPWKCQNLTLLEKTGFLDSHRAGQMIEALIPWNNTH</sequence>
<accession>A0A2U2N0R9</accession>
<protein>
    <submittedName>
        <fullName evidence="1">Uncharacterized protein</fullName>
    </submittedName>
</protein>
<gene>
    <name evidence="1" type="ORF">DF196_11935</name>
</gene>